<dbReference type="OrthoDB" id="9809557at2"/>
<comment type="caution">
    <text evidence="9">The sequence shown here is derived from an EMBL/GenBank/DDBJ whole genome shotgun (WGS) entry which is preliminary data.</text>
</comment>
<keyword evidence="3 7" id="KW-0805">Transcription regulation</keyword>
<dbReference type="InterPro" id="IPR007624">
    <property type="entry name" value="RNA_pol_sigma70_r3"/>
</dbReference>
<gene>
    <name evidence="9" type="ORF">ASU35_02875</name>
</gene>
<dbReference type="InterPro" id="IPR013324">
    <property type="entry name" value="RNA_pol_sigma_r3/r4-like"/>
</dbReference>
<dbReference type="PROSITE" id="PS00715">
    <property type="entry name" value="SIGMA70_1"/>
    <property type="match status" value="1"/>
</dbReference>
<organism evidence="9 10">
    <name type="scientific">Acetivibrio ethanolgignens</name>
    <dbReference type="NCBI Taxonomy" id="290052"/>
    <lineage>
        <taxon>Bacteria</taxon>
        <taxon>Bacillati</taxon>
        <taxon>Bacillota</taxon>
        <taxon>Clostridia</taxon>
        <taxon>Eubacteriales</taxon>
        <taxon>Oscillospiraceae</taxon>
        <taxon>Acetivibrio</taxon>
    </lineage>
</organism>
<dbReference type="NCBIfam" id="TIGR02937">
    <property type="entry name" value="sigma70-ECF"/>
    <property type="match status" value="1"/>
</dbReference>
<evidence type="ECO:0000256" key="1">
    <source>
        <dbReference type="ARBA" id="ARBA00007788"/>
    </source>
</evidence>
<dbReference type="Pfam" id="PF04545">
    <property type="entry name" value="Sigma70_r4"/>
    <property type="match status" value="1"/>
</dbReference>
<dbReference type="Proteomes" id="UP000054874">
    <property type="component" value="Unassembled WGS sequence"/>
</dbReference>
<evidence type="ECO:0000256" key="5">
    <source>
        <dbReference type="ARBA" id="ARBA00023125"/>
    </source>
</evidence>
<dbReference type="PANTHER" id="PTHR30603">
    <property type="entry name" value="RNA POLYMERASE SIGMA FACTOR RPO"/>
    <property type="match status" value="1"/>
</dbReference>
<dbReference type="GO" id="GO:0003677">
    <property type="term" value="F:DNA binding"/>
    <property type="evidence" value="ECO:0007669"/>
    <property type="project" value="UniProtKB-KW"/>
</dbReference>
<dbReference type="Gene3D" id="1.10.10.10">
    <property type="entry name" value="Winged helix-like DNA-binding domain superfamily/Winged helix DNA-binding domain"/>
    <property type="match status" value="2"/>
</dbReference>
<dbReference type="InterPro" id="IPR007627">
    <property type="entry name" value="RNA_pol_sigma70_r2"/>
</dbReference>
<evidence type="ECO:0000256" key="6">
    <source>
        <dbReference type="ARBA" id="ARBA00023163"/>
    </source>
</evidence>
<evidence type="ECO:0000256" key="4">
    <source>
        <dbReference type="ARBA" id="ARBA00023082"/>
    </source>
</evidence>
<dbReference type="InterPro" id="IPR013325">
    <property type="entry name" value="RNA_pol_sigma_r2"/>
</dbReference>
<comment type="similarity">
    <text evidence="1 7">Belongs to the sigma-70 factor family.</text>
</comment>
<dbReference type="InterPro" id="IPR000943">
    <property type="entry name" value="RNA_pol_sigma70"/>
</dbReference>
<dbReference type="CDD" id="cd06171">
    <property type="entry name" value="Sigma70_r4"/>
    <property type="match status" value="1"/>
</dbReference>
<dbReference type="InterPro" id="IPR050239">
    <property type="entry name" value="Sigma-70_RNA_pol_init_factors"/>
</dbReference>
<dbReference type="InterPro" id="IPR001387">
    <property type="entry name" value="Cro/C1-type_HTH"/>
</dbReference>
<dbReference type="NCBIfam" id="NF004052">
    <property type="entry name" value="PRK05572.1"/>
    <property type="match status" value="1"/>
</dbReference>
<proteinExistence type="inferred from homology"/>
<feature type="domain" description="HTH cro/C1-type" evidence="8">
    <location>
        <begin position="206"/>
        <end position="226"/>
    </location>
</feature>
<dbReference type="PRINTS" id="PR00046">
    <property type="entry name" value="SIGMA70FCT"/>
</dbReference>
<keyword evidence="6 7" id="KW-0804">Transcription</keyword>
<dbReference type="InterPro" id="IPR014322">
    <property type="entry name" value="RNA_pol_sigma-B/F/G"/>
</dbReference>
<dbReference type="SUPFAM" id="SSF88946">
    <property type="entry name" value="Sigma2 domain of RNA polymerase sigma factors"/>
    <property type="match status" value="1"/>
</dbReference>
<dbReference type="InterPro" id="IPR036388">
    <property type="entry name" value="WH-like_DNA-bd_sf"/>
</dbReference>
<evidence type="ECO:0000256" key="2">
    <source>
        <dbReference type="ARBA" id="ARBA00022969"/>
    </source>
</evidence>
<dbReference type="SUPFAM" id="SSF88659">
    <property type="entry name" value="Sigma3 and sigma4 domains of RNA polymerase sigma factors"/>
    <property type="match status" value="2"/>
</dbReference>
<dbReference type="EMBL" id="LNAM01000175">
    <property type="protein sequence ID" value="KSV58361.1"/>
    <property type="molecule type" value="Genomic_DNA"/>
</dbReference>
<name>A0A0V8QE73_9FIRM</name>
<evidence type="ECO:0000256" key="7">
    <source>
        <dbReference type="RuleBase" id="RU362124"/>
    </source>
</evidence>
<dbReference type="InterPro" id="IPR014284">
    <property type="entry name" value="RNA_pol_sigma-70_dom"/>
</dbReference>
<dbReference type="GO" id="GO:0016987">
    <property type="term" value="F:sigma factor activity"/>
    <property type="evidence" value="ECO:0007669"/>
    <property type="project" value="UniProtKB-KW"/>
</dbReference>
<protein>
    <recommendedName>
        <fullName evidence="7">RNA polymerase sigma factor</fullName>
    </recommendedName>
</protein>
<keyword evidence="2" id="KW-0749">Sporulation</keyword>
<dbReference type="PANTHER" id="PTHR30603:SF19">
    <property type="entry name" value="RNA POLYMERASE SIGMA-F FACTOR"/>
    <property type="match status" value="1"/>
</dbReference>
<evidence type="ECO:0000313" key="9">
    <source>
        <dbReference type="EMBL" id="KSV58361.1"/>
    </source>
</evidence>
<dbReference type="PROSITE" id="PS00716">
    <property type="entry name" value="SIGMA70_2"/>
    <property type="match status" value="1"/>
</dbReference>
<dbReference type="NCBIfam" id="TIGR02980">
    <property type="entry name" value="SigBFG"/>
    <property type="match status" value="1"/>
</dbReference>
<dbReference type="RefSeq" id="WP_058353402.1">
    <property type="nucleotide sequence ID" value="NZ_CABMMD010000175.1"/>
</dbReference>
<dbReference type="PROSITE" id="PS50943">
    <property type="entry name" value="HTH_CROC1"/>
    <property type="match status" value="1"/>
</dbReference>
<dbReference type="GO" id="GO:0030435">
    <property type="term" value="P:sporulation resulting in formation of a cellular spore"/>
    <property type="evidence" value="ECO:0007669"/>
    <property type="project" value="UniProtKB-KW"/>
</dbReference>
<accession>A0A0V8QE73</accession>
<dbReference type="STRING" id="290052.ASU35_02875"/>
<evidence type="ECO:0000313" key="10">
    <source>
        <dbReference type="Proteomes" id="UP000054874"/>
    </source>
</evidence>
<reference evidence="9 10" key="1">
    <citation type="submission" date="2015-11" db="EMBL/GenBank/DDBJ databases">
        <title>Butyribacter intestini gen. nov., sp. nov., a butyric acid-producing bacterium of the family Lachnospiraceae isolated from the human faeces.</title>
        <authorList>
            <person name="Zou Y."/>
            <person name="Xue W."/>
            <person name="Luo G."/>
            <person name="Lv M."/>
        </authorList>
    </citation>
    <scope>NUCLEOTIDE SEQUENCE [LARGE SCALE GENOMIC DNA]</scope>
    <source>
        <strain evidence="9 10">ACET-33324</strain>
    </source>
</reference>
<sequence length="238" mass="27224">MDTLALIQRAREGDKVARDKVITENMALVWSIVRRFTNRGQDPQDLFQIGSIGLMKAVDKFDGSFQVQFSTYAVPMISGEIKRFLRDDGMMKVSRSLKENGWKIRQAGEVLSQRLGRDATLKEIAEETKLSIEDIVMALEANGEVESIYKSVYQGDGNEICLVDKLPEPKNEGERLLNRMVLKQLLDNLGEKEKKLISMRYFEERTQTEVAKELGISQVQVSRLEKKILGSMRKEFMQ</sequence>
<keyword evidence="4 7" id="KW-0731">Sigma factor</keyword>
<dbReference type="Pfam" id="PF04542">
    <property type="entry name" value="Sigma70_r2"/>
    <property type="match status" value="1"/>
</dbReference>
<dbReference type="Gene3D" id="1.20.120.1810">
    <property type="match status" value="1"/>
</dbReference>
<keyword evidence="5 7" id="KW-0238">DNA-binding</keyword>
<dbReference type="GO" id="GO:0006352">
    <property type="term" value="P:DNA-templated transcription initiation"/>
    <property type="evidence" value="ECO:0007669"/>
    <property type="project" value="InterPro"/>
</dbReference>
<dbReference type="PIRSF" id="PIRSF000770">
    <property type="entry name" value="RNA_pol_sigma-SigE/K"/>
    <property type="match status" value="1"/>
</dbReference>
<evidence type="ECO:0000259" key="8">
    <source>
        <dbReference type="PROSITE" id="PS50943"/>
    </source>
</evidence>
<evidence type="ECO:0000256" key="3">
    <source>
        <dbReference type="ARBA" id="ARBA00023015"/>
    </source>
</evidence>
<comment type="function">
    <text evidence="7">Sigma factors are initiation factors that promote the attachment of RNA polymerase to specific initiation sites and are then released.</text>
</comment>
<dbReference type="Pfam" id="PF04539">
    <property type="entry name" value="Sigma70_r3"/>
    <property type="match status" value="1"/>
</dbReference>
<keyword evidence="10" id="KW-1185">Reference proteome</keyword>
<dbReference type="AlphaFoldDB" id="A0A0V8QE73"/>
<dbReference type="InterPro" id="IPR007630">
    <property type="entry name" value="RNA_pol_sigma70_r4"/>
</dbReference>